<evidence type="ECO:0000313" key="2">
    <source>
        <dbReference type="Proteomes" id="UP001246858"/>
    </source>
</evidence>
<accession>A0ACC6L278</accession>
<dbReference type="Proteomes" id="UP001246858">
    <property type="component" value="Unassembled WGS sequence"/>
</dbReference>
<gene>
    <name evidence="1" type="ORF">J2X78_004105</name>
</gene>
<reference evidence="1" key="1">
    <citation type="submission" date="2023-07" db="EMBL/GenBank/DDBJ databases">
        <title>Sorghum-associated microbial communities from plants grown in Nebraska, USA.</title>
        <authorList>
            <person name="Schachtman D."/>
        </authorList>
    </citation>
    <scope>NUCLEOTIDE SEQUENCE</scope>
    <source>
        <strain evidence="1">2697</strain>
    </source>
</reference>
<keyword evidence="1" id="KW-0240">DNA-directed RNA polymerase</keyword>
<protein>
    <submittedName>
        <fullName evidence="1">DNA-directed RNA polymerase specialized sigma24 family protein</fullName>
    </submittedName>
</protein>
<keyword evidence="2" id="KW-1185">Reference proteome</keyword>
<organism evidence="1 2">
    <name type="scientific">Pedobacter africanus</name>
    <dbReference type="NCBI Taxonomy" id="151894"/>
    <lineage>
        <taxon>Bacteria</taxon>
        <taxon>Pseudomonadati</taxon>
        <taxon>Bacteroidota</taxon>
        <taxon>Sphingobacteriia</taxon>
        <taxon>Sphingobacteriales</taxon>
        <taxon>Sphingobacteriaceae</taxon>
        <taxon>Pedobacter</taxon>
    </lineage>
</organism>
<sequence length="207" mass="24437">MKKGTDLKEQWRSFINYGGMPAFHELYSHYHDYFFYLGFKKGIVSENIKDNINDLFLYIYEHRLALKEVKDHHNYLVTSFLRKLFKKHHFSADDSLEMEDLDESHSFLRVENKFIIDDNNETAAQILKQYIGKLTNSQAGMVYEKFYLGLSYEEMARNNGISVKTAYNTIYNAVNQLRKLMNENTTIAIIVAISSLFIFIFFFLMNP</sequence>
<dbReference type="EMBL" id="JAVDTF010000004">
    <property type="protein sequence ID" value="MDR6785520.1"/>
    <property type="molecule type" value="Genomic_DNA"/>
</dbReference>
<name>A0ACC6L278_9SPHI</name>
<keyword evidence="1" id="KW-0804">Transcription</keyword>
<comment type="caution">
    <text evidence="1">The sequence shown here is derived from an EMBL/GenBank/DDBJ whole genome shotgun (WGS) entry which is preliminary data.</text>
</comment>
<proteinExistence type="predicted"/>
<evidence type="ECO:0000313" key="1">
    <source>
        <dbReference type="EMBL" id="MDR6785520.1"/>
    </source>
</evidence>